<keyword evidence="2" id="KW-0503">Monooxygenase</keyword>
<comment type="similarity">
    <text evidence="1 2">Belongs to the cytochrome P450 family.</text>
</comment>
<dbReference type="Gene3D" id="1.10.630.10">
    <property type="entry name" value="Cytochrome P450"/>
    <property type="match status" value="1"/>
</dbReference>
<comment type="caution">
    <text evidence="3">The sequence shown here is derived from an EMBL/GenBank/DDBJ whole genome shotgun (WGS) entry which is preliminary data.</text>
</comment>
<evidence type="ECO:0000256" key="1">
    <source>
        <dbReference type="ARBA" id="ARBA00010617"/>
    </source>
</evidence>
<gene>
    <name evidence="3" type="ORF">BC739_002816</name>
</gene>
<dbReference type="PROSITE" id="PS00086">
    <property type="entry name" value="CYTOCHROME_P450"/>
    <property type="match status" value="1"/>
</dbReference>
<evidence type="ECO:0000313" key="4">
    <source>
        <dbReference type="Proteomes" id="UP000517916"/>
    </source>
</evidence>
<keyword evidence="2" id="KW-0349">Heme</keyword>
<dbReference type="SUPFAM" id="SSF48264">
    <property type="entry name" value="Cytochrome P450"/>
    <property type="match status" value="1"/>
</dbReference>
<dbReference type="PANTHER" id="PTHR46696">
    <property type="entry name" value="P450, PUTATIVE (EUROFUNG)-RELATED"/>
    <property type="match status" value="1"/>
</dbReference>
<dbReference type="RefSeq" id="WP_025360290.1">
    <property type="nucleotide sequence ID" value="NZ_BAAABQ010000059.1"/>
</dbReference>
<keyword evidence="2" id="KW-0408">Iron</keyword>
<dbReference type="PANTHER" id="PTHR46696:SF1">
    <property type="entry name" value="CYTOCHROME P450 YJIB-RELATED"/>
    <property type="match status" value="1"/>
</dbReference>
<keyword evidence="2" id="KW-0479">Metal-binding</keyword>
<dbReference type="InterPro" id="IPR001128">
    <property type="entry name" value="Cyt_P450"/>
</dbReference>
<reference evidence="3 4" key="1">
    <citation type="submission" date="2020-08" db="EMBL/GenBank/DDBJ databases">
        <title>Genomic Encyclopedia of Archaeal and Bacterial Type Strains, Phase II (KMG-II): from individual species to whole genera.</title>
        <authorList>
            <person name="Goeker M."/>
        </authorList>
    </citation>
    <scope>NUCLEOTIDE SEQUENCE [LARGE SCALE GENOMIC DNA]</scope>
    <source>
        <strain evidence="3 4">DSM 43850</strain>
    </source>
</reference>
<dbReference type="InterPro" id="IPR002397">
    <property type="entry name" value="Cyt_P450_B"/>
</dbReference>
<sequence length="403" mass="44771">MQSTDSHQELFTPEFMQDPHTLQARLRQDAPAHEVISPNNLRMWVVSRYEDARAMLADPTVLKDSAKLREVMEANLVDQENRREFAVELSQHMLNSDGADHSRLRRLVTKAFTARRIEQMRPRVETITNELLDAVSPGQRVDLLDAFAFPLPITVISELLGVPDDEREDFRQWSNSLVGNGTPEEVQHAGEAMVAYLGRLIADKRANPADDMLTALVQATDDSDRLSPVELVSMAFLLLVAGHETTVNLIGNGTLALLNNPEQLAALRADRSLMPTAVDEFLRFDSPVNMSTFRFTTEPVELDGVTIPAGQVVLVGLGSANRDGDRFEHADQLDITRPVGGHLGFGHGIHYCLGAPLARLEAEIAFTGLLDRFPDMKLAVPVPELRWRNSILMHGLEELPVVL</sequence>
<dbReference type="EMBL" id="JACJID010000002">
    <property type="protein sequence ID" value="MBA8925617.1"/>
    <property type="molecule type" value="Genomic_DNA"/>
</dbReference>
<dbReference type="PRINTS" id="PR00359">
    <property type="entry name" value="BP450"/>
</dbReference>
<keyword evidence="4" id="KW-1185">Reference proteome</keyword>
<dbReference type="InterPro" id="IPR017972">
    <property type="entry name" value="Cyt_P450_CS"/>
</dbReference>
<keyword evidence="2" id="KW-0560">Oxidoreductase</keyword>
<evidence type="ECO:0000256" key="2">
    <source>
        <dbReference type="RuleBase" id="RU000461"/>
    </source>
</evidence>
<accession>A0ABR6BFG9</accession>
<dbReference type="Pfam" id="PF00067">
    <property type="entry name" value="p450"/>
    <property type="match status" value="1"/>
</dbReference>
<protein>
    <submittedName>
        <fullName evidence="3">Cytochrome P450</fullName>
    </submittedName>
</protein>
<dbReference type="CDD" id="cd11029">
    <property type="entry name" value="CYP107-like"/>
    <property type="match status" value="1"/>
</dbReference>
<proteinExistence type="inferred from homology"/>
<name>A0ABR6BFG9_9PSEU</name>
<evidence type="ECO:0000313" key="3">
    <source>
        <dbReference type="EMBL" id="MBA8925617.1"/>
    </source>
</evidence>
<dbReference type="Proteomes" id="UP000517916">
    <property type="component" value="Unassembled WGS sequence"/>
</dbReference>
<organism evidence="3 4">
    <name type="scientific">Kutzneria viridogrisea</name>
    <dbReference type="NCBI Taxonomy" id="47990"/>
    <lineage>
        <taxon>Bacteria</taxon>
        <taxon>Bacillati</taxon>
        <taxon>Actinomycetota</taxon>
        <taxon>Actinomycetes</taxon>
        <taxon>Pseudonocardiales</taxon>
        <taxon>Pseudonocardiaceae</taxon>
        <taxon>Kutzneria</taxon>
    </lineage>
</organism>
<dbReference type="InterPro" id="IPR036396">
    <property type="entry name" value="Cyt_P450_sf"/>
</dbReference>